<dbReference type="InParanoid" id="G4ZAA7"/>
<feature type="non-terminal residue" evidence="1">
    <location>
        <position position="201"/>
    </location>
</feature>
<dbReference type="RefSeq" id="XP_009524709.1">
    <property type="nucleotide sequence ID" value="XM_009526414.1"/>
</dbReference>
<dbReference type="Proteomes" id="UP000002640">
    <property type="component" value="Unassembled WGS sequence"/>
</dbReference>
<dbReference type="KEGG" id="psoj:PHYSODRAFT_378785"/>
<protein>
    <recommendedName>
        <fullName evidence="3">MULE transposase domain-containing protein</fullName>
    </recommendedName>
</protein>
<feature type="non-terminal residue" evidence="1">
    <location>
        <position position="1"/>
    </location>
</feature>
<dbReference type="OMA" id="RIHYARD"/>
<reference evidence="1 2" key="1">
    <citation type="journal article" date="2006" name="Science">
        <title>Phytophthora genome sequences uncover evolutionary origins and mechanisms of pathogenesis.</title>
        <authorList>
            <person name="Tyler B.M."/>
            <person name="Tripathy S."/>
            <person name="Zhang X."/>
            <person name="Dehal P."/>
            <person name="Jiang R.H."/>
            <person name="Aerts A."/>
            <person name="Arredondo F.D."/>
            <person name="Baxter L."/>
            <person name="Bensasson D."/>
            <person name="Beynon J.L."/>
            <person name="Chapman J."/>
            <person name="Damasceno C.M."/>
            <person name="Dorrance A.E."/>
            <person name="Dou D."/>
            <person name="Dickerman A.W."/>
            <person name="Dubchak I.L."/>
            <person name="Garbelotto M."/>
            <person name="Gijzen M."/>
            <person name="Gordon S.G."/>
            <person name="Govers F."/>
            <person name="Grunwald N.J."/>
            <person name="Huang W."/>
            <person name="Ivors K.L."/>
            <person name="Jones R.W."/>
            <person name="Kamoun S."/>
            <person name="Krampis K."/>
            <person name="Lamour K.H."/>
            <person name="Lee M.K."/>
            <person name="McDonald W.H."/>
            <person name="Medina M."/>
            <person name="Meijer H.J."/>
            <person name="Nordberg E.K."/>
            <person name="Maclean D.J."/>
            <person name="Ospina-Giraldo M.D."/>
            <person name="Morris P.F."/>
            <person name="Phuntumart V."/>
            <person name="Putnam N.H."/>
            <person name="Rash S."/>
            <person name="Rose J.K."/>
            <person name="Sakihama Y."/>
            <person name="Salamov A.A."/>
            <person name="Savidor A."/>
            <person name="Scheuring C.F."/>
            <person name="Smith B.M."/>
            <person name="Sobral B.W."/>
            <person name="Terry A."/>
            <person name="Torto-Alalibo T.A."/>
            <person name="Win J."/>
            <person name="Xu Z."/>
            <person name="Zhang H."/>
            <person name="Grigoriev I.V."/>
            <person name="Rokhsar D.S."/>
            <person name="Boore J.L."/>
        </authorList>
    </citation>
    <scope>NUCLEOTIDE SEQUENCE [LARGE SCALE GENOMIC DNA]</scope>
    <source>
        <strain evidence="1 2">P6497</strain>
    </source>
</reference>
<dbReference type="EMBL" id="JH159153">
    <property type="protein sequence ID" value="EGZ21992.1"/>
    <property type="molecule type" value="Genomic_DNA"/>
</dbReference>
<name>G4ZAA7_PHYSP</name>
<accession>G4ZAA7</accession>
<evidence type="ECO:0000313" key="2">
    <source>
        <dbReference type="Proteomes" id="UP000002640"/>
    </source>
</evidence>
<dbReference type="AlphaFoldDB" id="G4ZAA7"/>
<evidence type="ECO:0000313" key="1">
    <source>
        <dbReference type="EMBL" id="EGZ21992.1"/>
    </source>
</evidence>
<gene>
    <name evidence="1" type="ORF">PHYSODRAFT_378785</name>
</gene>
<organism evidence="1 2">
    <name type="scientific">Phytophthora sojae (strain P6497)</name>
    <name type="common">Soybean stem and root rot agent</name>
    <name type="synonym">Phytophthora megasperma f. sp. glycines</name>
    <dbReference type="NCBI Taxonomy" id="1094619"/>
    <lineage>
        <taxon>Eukaryota</taxon>
        <taxon>Sar</taxon>
        <taxon>Stramenopiles</taxon>
        <taxon>Oomycota</taxon>
        <taxon>Peronosporomycetes</taxon>
        <taxon>Peronosporales</taxon>
        <taxon>Peronosporaceae</taxon>
        <taxon>Phytophthora</taxon>
    </lineage>
</organism>
<evidence type="ECO:0008006" key="3">
    <source>
        <dbReference type="Google" id="ProtNLM"/>
    </source>
</evidence>
<keyword evidence="2" id="KW-1185">Reference proteome</keyword>
<proteinExistence type="predicted"/>
<dbReference type="GeneID" id="20650642"/>
<sequence>VKHFQQDDTFALFHIDATFKLSQIGYLVITCGFSDASRTYHLAAMFVVSQLTQSESSGVLSVLLQVYAKLFSVQPRIDAALGDAEKAQYNALRDIIQFQDATFLMFFFHVLYNVRKRTRQLDNFAGAMVYRGIIAMHYARNLLEYYQIRDSILVQWRNVFVLRSFADYFEKQWLNSEYWRWQSFHTPIGYAATNNPCKTFN</sequence>